<dbReference type="RefSeq" id="WP_194562545.1">
    <property type="nucleotide sequence ID" value="NZ_JADKPV010000002.1"/>
</dbReference>
<evidence type="ECO:0000259" key="9">
    <source>
        <dbReference type="Pfam" id="PF12704"/>
    </source>
</evidence>
<feature type="domain" description="ABC3 transporter permease C-terminal" evidence="8">
    <location>
        <begin position="277"/>
        <end position="406"/>
    </location>
</feature>
<dbReference type="InterPro" id="IPR050250">
    <property type="entry name" value="Macrolide_Exporter_MacB"/>
</dbReference>
<dbReference type="InterPro" id="IPR003838">
    <property type="entry name" value="ABC3_permease_C"/>
</dbReference>
<keyword evidence="3 7" id="KW-0812">Transmembrane</keyword>
<dbReference type="GO" id="GO:0022857">
    <property type="term" value="F:transmembrane transporter activity"/>
    <property type="evidence" value="ECO:0007669"/>
    <property type="project" value="TreeGrafter"/>
</dbReference>
<evidence type="ECO:0000313" key="10">
    <source>
        <dbReference type="EMBL" id="MBF4501067.1"/>
    </source>
</evidence>
<evidence type="ECO:0000256" key="4">
    <source>
        <dbReference type="ARBA" id="ARBA00022989"/>
    </source>
</evidence>
<evidence type="ECO:0000256" key="7">
    <source>
        <dbReference type="SAM" id="Phobius"/>
    </source>
</evidence>
<gene>
    <name evidence="10" type="ORF">IRY55_06785</name>
</gene>
<evidence type="ECO:0000256" key="6">
    <source>
        <dbReference type="ARBA" id="ARBA00038076"/>
    </source>
</evidence>
<evidence type="ECO:0000256" key="2">
    <source>
        <dbReference type="ARBA" id="ARBA00022475"/>
    </source>
</evidence>
<sequence length="415" mass="46765">MTFKEQVLYIRRHMKKNRLRVFMTILATTMGTAFLIVLASIGFGLHETAEREILSNANITEVKVWADQMEEKDIRTISQLPGVHIFAQRSRVTIPDSVYFNEIESNGELELIDYDIERQLDFKLKEGRFPETDREVVVGYHFGESFIDGEKKDVLGKAIQYVIPKDGEEEDGEQFEDTFTIVGIKEAPAREWNSDSTIFVSRTYQPQIMDVYKQFEPAEEMIDSLFYNDYAIHAKSAEVVKDLKAEIEALGYNTYSVLDEIEQFDLFFTAFKMGLVFVGTIAVLIASIGIFNTMTMAVTERTREIGVMKALGMSPKLIQRLFIMESAWIGVLGTAIAIVISYGVSFLANQLLPLILEFAMKDEGVVDAGITFSTITLPLILIASTISIAVAIISGFRPAKKATKIDIIEAMRTNM</sequence>
<feature type="transmembrane region" description="Helical" evidence="7">
    <location>
        <begin position="326"/>
        <end position="348"/>
    </location>
</feature>
<reference evidence="10" key="1">
    <citation type="submission" date="2020-11" db="EMBL/GenBank/DDBJ databases">
        <title>Multidrug resistant novel bacterium Savagea serpentis sp. nov., isolated from the scats of a vine snake (Ahaetulla nasuta).</title>
        <authorList>
            <person name="Venkata Ramana V."/>
            <person name="Vikas Patil S."/>
            <person name="Yogita Lugani V."/>
        </authorList>
    </citation>
    <scope>NUCLEOTIDE SEQUENCE</scope>
    <source>
        <strain evidence="10">SN6</strain>
    </source>
</reference>
<dbReference type="EMBL" id="JADKPV010000002">
    <property type="protein sequence ID" value="MBF4501067.1"/>
    <property type="molecule type" value="Genomic_DNA"/>
</dbReference>
<evidence type="ECO:0000259" key="8">
    <source>
        <dbReference type="Pfam" id="PF02687"/>
    </source>
</evidence>
<keyword evidence="2" id="KW-1003">Cell membrane</keyword>
<feature type="transmembrane region" description="Helical" evidence="7">
    <location>
        <begin position="21"/>
        <end position="45"/>
    </location>
</feature>
<protein>
    <submittedName>
        <fullName evidence="10">ABC transporter permease</fullName>
    </submittedName>
</protein>
<keyword evidence="11" id="KW-1185">Reference proteome</keyword>
<comment type="subcellular location">
    <subcellularLocation>
        <location evidence="1">Cell membrane</location>
        <topology evidence="1">Multi-pass membrane protein</topology>
    </subcellularLocation>
</comment>
<evidence type="ECO:0000256" key="1">
    <source>
        <dbReference type="ARBA" id="ARBA00004651"/>
    </source>
</evidence>
<dbReference type="InterPro" id="IPR025857">
    <property type="entry name" value="MacB_PCD"/>
</dbReference>
<proteinExistence type="inferred from homology"/>
<dbReference type="PANTHER" id="PTHR30572">
    <property type="entry name" value="MEMBRANE COMPONENT OF TRANSPORTER-RELATED"/>
    <property type="match status" value="1"/>
</dbReference>
<name>A0A8J7KC47_9BACL</name>
<accession>A0A8J7KC47</accession>
<evidence type="ECO:0000313" key="11">
    <source>
        <dbReference type="Proteomes" id="UP000622653"/>
    </source>
</evidence>
<dbReference type="PANTHER" id="PTHR30572:SF4">
    <property type="entry name" value="ABC TRANSPORTER PERMEASE YTRF"/>
    <property type="match status" value="1"/>
</dbReference>
<evidence type="ECO:0000256" key="5">
    <source>
        <dbReference type="ARBA" id="ARBA00023136"/>
    </source>
</evidence>
<keyword evidence="5 7" id="KW-0472">Membrane</keyword>
<keyword evidence="4 7" id="KW-1133">Transmembrane helix</keyword>
<dbReference type="Proteomes" id="UP000622653">
    <property type="component" value="Unassembled WGS sequence"/>
</dbReference>
<dbReference type="Pfam" id="PF12704">
    <property type="entry name" value="MacB_PCD"/>
    <property type="match status" value="1"/>
</dbReference>
<comment type="caution">
    <text evidence="10">The sequence shown here is derived from an EMBL/GenBank/DDBJ whole genome shotgun (WGS) entry which is preliminary data.</text>
</comment>
<dbReference type="GO" id="GO:0005886">
    <property type="term" value="C:plasma membrane"/>
    <property type="evidence" value="ECO:0007669"/>
    <property type="project" value="UniProtKB-SubCell"/>
</dbReference>
<organism evidence="10 11">
    <name type="scientific">Savagea serpentis</name>
    <dbReference type="NCBI Taxonomy" id="2785297"/>
    <lineage>
        <taxon>Bacteria</taxon>
        <taxon>Bacillati</taxon>
        <taxon>Bacillota</taxon>
        <taxon>Bacilli</taxon>
        <taxon>Bacillales</taxon>
        <taxon>Caryophanaceae</taxon>
        <taxon>Savagea</taxon>
    </lineage>
</organism>
<feature type="transmembrane region" description="Helical" evidence="7">
    <location>
        <begin position="368"/>
        <end position="396"/>
    </location>
</feature>
<evidence type="ECO:0000256" key="3">
    <source>
        <dbReference type="ARBA" id="ARBA00022692"/>
    </source>
</evidence>
<feature type="transmembrane region" description="Helical" evidence="7">
    <location>
        <begin position="266"/>
        <end position="291"/>
    </location>
</feature>
<dbReference type="AlphaFoldDB" id="A0A8J7KC47"/>
<dbReference type="Pfam" id="PF02687">
    <property type="entry name" value="FtsX"/>
    <property type="match status" value="1"/>
</dbReference>
<feature type="domain" description="MacB-like periplasmic core" evidence="9">
    <location>
        <begin position="22"/>
        <end position="249"/>
    </location>
</feature>
<comment type="similarity">
    <text evidence="6">Belongs to the ABC-4 integral membrane protein family.</text>
</comment>